<comment type="caution">
    <text evidence="2">The sequence shown here is derived from an EMBL/GenBank/DDBJ whole genome shotgun (WGS) entry which is preliminary data.</text>
</comment>
<feature type="compositionally biased region" description="Basic residues" evidence="1">
    <location>
        <begin position="217"/>
        <end position="230"/>
    </location>
</feature>
<reference evidence="2" key="1">
    <citation type="journal article" date="2022" name="bioRxiv">
        <title>Sequencing and chromosome-scale assembly of the giantPleurodeles waltlgenome.</title>
        <authorList>
            <person name="Brown T."/>
            <person name="Elewa A."/>
            <person name="Iarovenko S."/>
            <person name="Subramanian E."/>
            <person name="Araus A.J."/>
            <person name="Petzold A."/>
            <person name="Susuki M."/>
            <person name="Suzuki K.-i.T."/>
            <person name="Hayashi T."/>
            <person name="Toyoda A."/>
            <person name="Oliveira C."/>
            <person name="Osipova E."/>
            <person name="Leigh N.D."/>
            <person name="Simon A."/>
            <person name="Yun M.H."/>
        </authorList>
    </citation>
    <scope>NUCLEOTIDE SEQUENCE</scope>
    <source>
        <strain evidence="2">20211129_DDA</strain>
        <tissue evidence="2">Liver</tissue>
    </source>
</reference>
<organism evidence="2 3">
    <name type="scientific">Pleurodeles waltl</name>
    <name type="common">Iberian ribbed newt</name>
    <dbReference type="NCBI Taxonomy" id="8319"/>
    <lineage>
        <taxon>Eukaryota</taxon>
        <taxon>Metazoa</taxon>
        <taxon>Chordata</taxon>
        <taxon>Craniata</taxon>
        <taxon>Vertebrata</taxon>
        <taxon>Euteleostomi</taxon>
        <taxon>Amphibia</taxon>
        <taxon>Batrachia</taxon>
        <taxon>Caudata</taxon>
        <taxon>Salamandroidea</taxon>
        <taxon>Salamandridae</taxon>
        <taxon>Pleurodelinae</taxon>
        <taxon>Pleurodeles</taxon>
    </lineage>
</organism>
<dbReference type="EMBL" id="JANPWB010000001">
    <property type="protein sequence ID" value="KAJ1214973.1"/>
    <property type="molecule type" value="Genomic_DNA"/>
</dbReference>
<feature type="region of interest" description="Disordered" evidence="1">
    <location>
        <begin position="269"/>
        <end position="337"/>
    </location>
</feature>
<feature type="region of interest" description="Disordered" evidence="1">
    <location>
        <begin position="180"/>
        <end position="235"/>
    </location>
</feature>
<evidence type="ECO:0000313" key="3">
    <source>
        <dbReference type="Proteomes" id="UP001066276"/>
    </source>
</evidence>
<proteinExistence type="predicted"/>
<gene>
    <name evidence="2" type="ORF">NDU88_002583</name>
</gene>
<keyword evidence="3" id="KW-1185">Reference proteome</keyword>
<evidence type="ECO:0008006" key="4">
    <source>
        <dbReference type="Google" id="ProtNLM"/>
    </source>
</evidence>
<sequence>MGKYVPHQNSMNSKVRQATQLTHVSQENPSDEQRKTLDVWEVVFKTSQLTLEALAYQSNKMDVQIELLNIIATSISGIDQKLVDINNLIIRAQTLAETTNIECACAPIVEKFKQIPEVLSTIIDDIKKNNLTGHSKKIENKRDTCYNLRREDHEIKVNEVTKGVEDDSPGHLSVGVKQSIIGKKESNNQNDEAENLEKSTVFKQQGKKHASAVGTTKKQKKLHKARKKQQRSSAKLEFLIARQKMEKTCESTLETVKQEKDQTKSFPIFQKHDKGNKDNTGRVADVKPTRGANHAKSTMKAEKSLNTIPASDGENSISELSPQKQQLNETPKNMGITGNKGINYQPQQINSEGNNEDWNKQPPSLNEYASIVQGIIGKDMMCRLPDYEEEGSRKWEKRVGTKATGRSSRGREDQNTNLECRNVSDKLMFIPTYKSRGAHNILNRGNILNLLHAIPALTNITSYDIVSIEFLEPTEGSVQEATMASFQNSSLAQAMMREKSIFAAWGIQVSTPIKDMYPEPFVIVRSKNGGGQSYSVLREAKGRMEKPDESQDVYTREGKESPIIVNAGWITEVLHGKCRT</sequence>
<evidence type="ECO:0000256" key="1">
    <source>
        <dbReference type="SAM" id="MobiDB-lite"/>
    </source>
</evidence>
<feature type="compositionally biased region" description="Polar residues" evidence="1">
    <location>
        <begin position="7"/>
        <end position="28"/>
    </location>
</feature>
<protein>
    <recommendedName>
        <fullName evidence="4">BRCT domain-containing protein</fullName>
    </recommendedName>
</protein>
<feature type="compositionally biased region" description="Polar residues" evidence="1">
    <location>
        <begin position="304"/>
        <end position="331"/>
    </location>
</feature>
<evidence type="ECO:0000313" key="2">
    <source>
        <dbReference type="EMBL" id="KAJ1214973.1"/>
    </source>
</evidence>
<feature type="region of interest" description="Disordered" evidence="1">
    <location>
        <begin position="1"/>
        <end position="32"/>
    </location>
</feature>
<dbReference type="Proteomes" id="UP001066276">
    <property type="component" value="Chromosome 1_1"/>
</dbReference>
<dbReference type="AlphaFoldDB" id="A0AAV7WR34"/>
<feature type="compositionally biased region" description="Basic and acidic residues" evidence="1">
    <location>
        <begin position="270"/>
        <end position="288"/>
    </location>
</feature>
<accession>A0AAV7WR34</accession>
<name>A0AAV7WR34_PLEWA</name>